<dbReference type="SUPFAM" id="SSF51197">
    <property type="entry name" value="Clavaminate synthase-like"/>
    <property type="match status" value="1"/>
</dbReference>
<dbReference type="Proteomes" id="UP000004116">
    <property type="component" value="Unassembled WGS sequence"/>
</dbReference>
<comment type="cofactor">
    <cofactor evidence="1">
        <name>Fe(2+)</name>
        <dbReference type="ChEBI" id="CHEBI:29033"/>
    </cofactor>
</comment>
<proteinExistence type="predicted"/>
<dbReference type="PANTHER" id="PTHR20883">
    <property type="entry name" value="PHYTANOYL-COA DIOXYGENASE DOMAIN CONTAINING 1"/>
    <property type="match status" value="1"/>
</dbReference>
<keyword evidence="3" id="KW-1185">Reference proteome</keyword>
<comment type="caution">
    <text evidence="2">The sequence shown here is derived from an EMBL/GenBank/DDBJ whole genome shotgun (WGS) entry which is preliminary data.</text>
</comment>
<accession>G2GWQ6</accession>
<dbReference type="GO" id="GO:0005506">
    <property type="term" value="F:iron ion binding"/>
    <property type="evidence" value="ECO:0007669"/>
    <property type="project" value="UniProtKB-ARBA"/>
</dbReference>
<reference evidence="2 3" key="1">
    <citation type="journal article" date="2012" name="Genome Res.">
        <title>Genomic basis of endosymbiont-conferred protection against an insect parasitoid.</title>
        <authorList>
            <person name="Hansen A.K."/>
            <person name="Vorburger C."/>
            <person name="Moran N.A."/>
        </authorList>
    </citation>
    <scope>NUCLEOTIDE SEQUENCE [LARGE SCALE GENOMIC DNA]</scope>
    <source>
        <strain evidence="3">R5.15</strain>
    </source>
</reference>
<dbReference type="Pfam" id="PF05721">
    <property type="entry name" value="PhyH"/>
    <property type="match status" value="1"/>
</dbReference>
<dbReference type="GO" id="GO:0016706">
    <property type="term" value="F:2-oxoglutarate-dependent dioxygenase activity"/>
    <property type="evidence" value="ECO:0007669"/>
    <property type="project" value="UniProtKB-ARBA"/>
</dbReference>
<evidence type="ECO:0000313" key="2">
    <source>
        <dbReference type="EMBL" id="EGY29824.1"/>
    </source>
</evidence>
<dbReference type="EMBL" id="AGCA01000036">
    <property type="protein sequence ID" value="EGY29824.1"/>
    <property type="molecule type" value="Genomic_DNA"/>
</dbReference>
<organism evidence="2 3">
    <name type="scientific">Candidatus Regiella insecticola 5.15</name>
    <dbReference type="NCBI Taxonomy" id="1005043"/>
    <lineage>
        <taxon>Bacteria</taxon>
        <taxon>Pseudomonadati</taxon>
        <taxon>Pseudomonadota</taxon>
        <taxon>Gammaproteobacteria</taxon>
        <taxon>Enterobacterales</taxon>
        <taxon>Enterobacteriaceae</taxon>
        <taxon>aphid secondary symbionts</taxon>
        <taxon>Candidatus Regiella</taxon>
    </lineage>
</organism>
<dbReference type="Gene3D" id="2.60.120.620">
    <property type="entry name" value="q2cbj1_9rhob like domain"/>
    <property type="match status" value="1"/>
</dbReference>
<dbReference type="AlphaFoldDB" id="G2GWQ6"/>
<evidence type="ECO:0000313" key="3">
    <source>
        <dbReference type="Proteomes" id="UP000004116"/>
    </source>
</evidence>
<dbReference type="PANTHER" id="PTHR20883:SF48">
    <property type="entry name" value="ECTOINE DIOXYGENASE"/>
    <property type="match status" value="1"/>
</dbReference>
<dbReference type="InterPro" id="IPR008775">
    <property type="entry name" value="Phytyl_CoA_dOase-like"/>
</dbReference>
<evidence type="ECO:0000256" key="1">
    <source>
        <dbReference type="ARBA" id="ARBA00001954"/>
    </source>
</evidence>
<name>G2GWQ6_9ENTR</name>
<gene>
    <name evidence="2" type="ORF">Rin_00001900</name>
</gene>
<sequence length="338" mass="38597">MNLTMRSKRLTFEEKGVVVLKGVLDHESALLIQQIITTEIKKYADELACSVADYLASVSRWAHPCTMTSQLYQWVESLLKALASEFIGESVKLHKINIISKSAQADLPVPCHQDIAYSREDPYEFSLWLALQDVGLFDGVLEFLPYSHREKIEPAVDFWFPEFMDNRQTSFLWQHRAIAVPVQMGDAIVFDSRIWHRSALNQSGRDRFALVTRWSRINYQSPTEIPERVPTSFGMWTCAQVTQSLLQRGLEKCFQHPVNADLATYLDLWQQLLIDPGKLPFDVDKLQAKKALKGVFILNHAAAQHNGGDAQGKVYAHLWHCLLHPLSQWLNQFSSSEG</sequence>
<protein>
    <submittedName>
        <fullName evidence="2">Protein involved in biosynthesis of mitomycin antibiotics/polyketide fumonisin</fullName>
    </submittedName>
</protein>